<feature type="region of interest" description="Disordered" evidence="1">
    <location>
        <begin position="258"/>
        <end position="277"/>
    </location>
</feature>
<feature type="compositionally biased region" description="Polar residues" evidence="1">
    <location>
        <begin position="295"/>
        <end position="305"/>
    </location>
</feature>
<dbReference type="Proteomes" id="UP001460270">
    <property type="component" value="Unassembled WGS sequence"/>
</dbReference>
<name>A0AAW0NIC8_9GOBI</name>
<feature type="region of interest" description="Disordered" evidence="1">
    <location>
        <begin position="291"/>
        <end position="314"/>
    </location>
</feature>
<evidence type="ECO:0000313" key="2">
    <source>
        <dbReference type="EMBL" id="KAK7893575.1"/>
    </source>
</evidence>
<evidence type="ECO:0000313" key="3">
    <source>
        <dbReference type="Proteomes" id="UP001460270"/>
    </source>
</evidence>
<gene>
    <name evidence="2" type="ORF">WMY93_022727</name>
</gene>
<feature type="region of interest" description="Disordered" evidence="1">
    <location>
        <begin position="82"/>
        <end position="108"/>
    </location>
</feature>
<dbReference type="Pfam" id="PF15254">
    <property type="entry name" value="CCDC14"/>
    <property type="match status" value="2"/>
</dbReference>
<dbReference type="PANTHER" id="PTHR22367:SF2">
    <property type="entry name" value="COILED-COIL DOMAIN-CONTAINING PROTEIN 14"/>
    <property type="match status" value="1"/>
</dbReference>
<dbReference type="PANTHER" id="PTHR22367">
    <property type="entry name" value="COILED-COIL DOMAIN-CONTAINING PROTEIN 14"/>
    <property type="match status" value="1"/>
</dbReference>
<dbReference type="SUPFAM" id="SSF57997">
    <property type="entry name" value="Tropomyosin"/>
    <property type="match status" value="1"/>
</dbReference>
<dbReference type="EMBL" id="JBBPFD010000016">
    <property type="protein sequence ID" value="KAK7893575.1"/>
    <property type="molecule type" value="Genomic_DNA"/>
</dbReference>
<keyword evidence="3" id="KW-1185">Reference proteome</keyword>
<protein>
    <recommendedName>
        <fullName evidence="4">Coiled-coil domain-containing protein 14</fullName>
    </recommendedName>
</protein>
<dbReference type="AlphaFoldDB" id="A0AAW0NIC8"/>
<evidence type="ECO:0008006" key="4">
    <source>
        <dbReference type="Google" id="ProtNLM"/>
    </source>
</evidence>
<organism evidence="2 3">
    <name type="scientific">Mugilogobius chulae</name>
    <name type="common">yellowstripe goby</name>
    <dbReference type="NCBI Taxonomy" id="88201"/>
    <lineage>
        <taxon>Eukaryota</taxon>
        <taxon>Metazoa</taxon>
        <taxon>Chordata</taxon>
        <taxon>Craniata</taxon>
        <taxon>Vertebrata</taxon>
        <taxon>Euteleostomi</taxon>
        <taxon>Actinopterygii</taxon>
        <taxon>Neopterygii</taxon>
        <taxon>Teleostei</taxon>
        <taxon>Neoteleostei</taxon>
        <taxon>Acanthomorphata</taxon>
        <taxon>Gobiaria</taxon>
        <taxon>Gobiiformes</taxon>
        <taxon>Gobioidei</taxon>
        <taxon>Gobiidae</taxon>
        <taxon>Gobionellinae</taxon>
        <taxon>Mugilogobius</taxon>
    </lineage>
</organism>
<dbReference type="GO" id="GO:0071539">
    <property type="term" value="P:protein localization to centrosome"/>
    <property type="evidence" value="ECO:0007669"/>
    <property type="project" value="TreeGrafter"/>
</dbReference>
<feature type="region of interest" description="Disordered" evidence="1">
    <location>
        <begin position="128"/>
        <end position="150"/>
    </location>
</feature>
<proteinExistence type="predicted"/>
<accession>A0AAW0NIC8</accession>
<dbReference type="GO" id="GO:0034451">
    <property type="term" value="C:centriolar satellite"/>
    <property type="evidence" value="ECO:0007669"/>
    <property type="project" value="TreeGrafter"/>
</dbReference>
<evidence type="ECO:0000256" key="1">
    <source>
        <dbReference type="SAM" id="MobiDB-lite"/>
    </source>
</evidence>
<reference evidence="3" key="1">
    <citation type="submission" date="2024-04" db="EMBL/GenBank/DDBJ databases">
        <title>Salinicola lusitanus LLJ914,a marine bacterium isolated from the Okinawa Trough.</title>
        <authorList>
            <person name="Li J."/>
        </authorList>
    </citation>
    <scope>NUCLEOTIDE SEQUENCE [LARGE SCALE GENOMIC DNA]</scope>
</reference>
<sequence>MFTPGGTVRNKLVTSGRLTGVCRRQADRTRKSPKFRPEPAYSLYSTDSENQVATLHKGLDRCAALLTDILQCENQDAVPKQDRSVKCAAPKSRPHTPTTGKKAIRRSLSKSDSAQACLHLLEQTLSSAPSFETTKHQAPSTSKSQTETAEAQLQRQVNILNQQLQDQEATQKLLSSQVLSLQGQLSAAEKELDQVQKSLQLTQSRFQSKEEENVALKTELESTKSRLRVALQDKFKLEGTVQQKQQEKEALQRIIDSLDSSTPTPDHQPARPPGPAKEHITQYLLSLEQTRHMQPPSTLQVPETQQRPERDADSVISDWSVQSESSFNTRDEAAFRDGLAALDASIASLQNTLKMDLIKT</sequence>
<dbReference type="InterPro" id="IPR029343">
    <property type="entry name" value="CCDC14"/>
</dbReference>
<comment type="caution">
    <text evidence="2">The sequence shown here is derived from an EMBL/GenBank/DDBJ whole genome shotgun (WGS) entry which is preliminary data.</text>
</comment>